<keyword evidence="3" id="KW-1185">Reference proteome</keyword>
<proteinExistence type="predicted"/>
<dbReference type="SUPFAM" id="SSF54001">
    <property type="entry name" value="Cysteine proteinases"/>
    <property type="match status" value="1"/>
</dbReference>
<dbReference type="Pfam" id="PF01841">
    <property type="entry name" value="Transglut_core"/>
    <property type="match status" value="1"/>
</dbReference>
<evidence type="ECO:0000313" key="3">
    <source>
        <dbReference type="Proteomes" id="UP001596104"/>
    </source>
</evidence>
<gene>
    <name evidence="2" type="ORF">ACFPPC_07455</name>
</gene>
<dbReference type="PANTHER" id="PTHR33490:SF3">
    <property type="entry name" value="CONSERVED INTEGRAL MEMBRANE PROTEIN"/>
    <property type="match status" value="1"/>
</dbReference>
<organism evidence="2 3">
    <name type="scientific">Bosea vestrisii</name>
    <dbReference type="NCBI Taxonomy" id="151416"/>
    <lineage>
        <taxon>Bacteria</taxon>
        <taxon>Pseudomonadati</taxon>
        <taxon>Pseudomonadota</taxon>
        <taxon>Alphaproteobacteria</taxon>
        <taxon>Hyphomicrobiales</taxon>
        <taxon>Boseaceae</taxon>
        <taxon>Bosea</taxon>
    </lineage>
</organism>
<evidence type="ECO:0000313" key="2">
    <source>
        <dbReference type="EMBL" id="MFC5392476.1"/>
    </source>
</evidence>
<evidence type="ECO:0000259" key="1">
    <source>
        <dbReference type="Pfam" id="PF01841"/>
    </source>
</evidence>
<dbReference type="EMBL" id="JBHSLV010000011">
    <property type="protein sequence ID" value="MFC5392476.1"/>
    <property type="molecule type" value="Genomic_DNA"/>
</dbReference>
<sequence>MSDDRLAGALKATPFIDANAPAIRAFVDRHAGTGPDRYRAVRLYYAVRDAVPYDLRYFGIERDIFVASRCLEAKGSFCVPKAVTLAAIARAAGIPARVGFADVRNHLASPRILDLMGTDVFRWHAYTLLHLEGRWVKATPAFDLAFCARFDVEPLDFDGSTDSIFQPFDAAGRQHMDYVLDRGDHDEMPFEAFREAMQQAYPRLITAMVAERAALAGKPQPKPVTGEQS</sequence>
<dbReference type="InterPro" id="IPR038765">
    <property type="entry name" value="Papain-like_cys_pep_sf"/>
</dbReference>
<dbReference type="Gene3D" id="3.10.620.30">
    <property type="match status" value="1"/>
</dbReference>
<reference evidence="3" key="1">
    <citation type="journal article" date="2019" name="Int. J. Syst. Evol. Microbiol.">
        <title>The Global Catalogue of Microorganisms (GCM) 10K type strain sequencing project: providing services to taxonomists for standard genome sequencing and annotation.</title>
        <authorList>
            <consortium name="The Broad Institute Genomics Platform"/>
            <consortium name="The Broad Institute Genome Sequencing Center for Infectious Disease"/>
            <person name="Wu L."/>
            <person name="Ma J."/>
        </authorList>
    </citation>
    <scope>NUCLEOTIDE SEQUENCE [LARGE SCALE GENOMIC DNA]</scope>
    <source>
        <strain evidence="3">CGMCC 1.16326</strain>
    </source>
</reference>
<dbReference type="PANTHER" id="PTHR33490">
    <property type="entry name" value="BLR5614 PROTEIN-RELATED"/>
    <property type="match status" value="1"/>
</dbReference>
<feature type="domain" description="Transglutaminase-like" evidence="1">
    <location>
        <begin position="29"/>
        <end position="140"/>
    </location>
</feature>
<comment type="caution">
    <text evidence="2">The sequence shown here is derived from an EMBL/GenBank/DDBJ whole genome shotgun (WGS) entry which is preliminary data.</text>
</comment>
<name>A0ABW0H7L0_9HYPH</name>
<accession>A0ABW0H7L0</accession>
<protein>
    <submittedName>
        <fullName evidence="2">Transglutaminase family protein</fullName>
    </submittedName>
</protein>
<dbReference type="InterPro" id="IPR002931">
    <property type="entry name" value="Transglutaminase-like"/>
</dbReference>
<dbReference type="RefSeq" id="WP_377007264.1">
    <property type="nucleotide sequence ID" value="NZ_JBHSLV010000011.1"/>
</dbReference>
<dbReference type="Proteomes" id="UP001596104">
    <property type="component" value="Unassembled WGS sequence"/>
</dbReference>